<dbReference type="SUPFAM" id="SSF54593">
    <property type="entry name" value="Glyoxalase/Bleomycin resistance protein/Dihydroxybiphenyl dioxygenase"/>
    <property type="match status" value="1"/>
</dbReference>
<organism evidence="2 3">
    <name type="scientific">Devosia albogilva</name>
    <dbReference type="NCBI Taxonomy" id="429726"/>
    <lineage>
        <taxon>Bacteria</taxon>
        <taxon>Pseudomonadati</taxon>
        <taxon>Pseudomonadota</taxon>
        <taxon>Alphaproteobacteria</taxon>
        <taxon>Hyphomicrobiales</taxon>
        <taxon>Devosiaceae</taxon>
        <taxon>Devosia</taxon>
    </lineage>
</organism>
<dbReference type="Pfam" id="PF00903">
    <property type="entry name" value="Glyoxalase"/>
    <property type="match status" value="1"/>
</dbReference>
<dbReference type="Gene3D" id="3.10.180.10">
    <property type="entry name" value="2,3-Dihydroxybiphenyl 1,2-Dioxygenase, domain 1"/>
    <property type="match status" value="1"/>
</dbReference>
<name>A0ABW5QML8_9HYPH</name>
<evidence type="ECO:0000313" key="3">
    <source>
        <dbReference type="Proteomes" id="UP001597521"/>
    </source>
</evidence>
<dbReference type="Proteomes" id="UP001597521">
    <property type="component" value="Unassembled WGS sequence"/>
</dbReference>
<accession>A0ABW5QML8</accession>
<dbReference type="InterPro" id="IPR029068">
    <property type="entry name" value="Glyas_Bleomycin-R_OHBP_Dase"/>
</dbReference>
<comment type="caution">
    <text evidence="2">The sequence shown here is derived from an EMBL/GenBank/DDBJ whole genome shotgun (WGS) entry which is preliminary data.</text>
</comment>
<sequence>MPAAHSVTTYLLTRDIAASIDFYGALCGYLPVYRGDWFTLIAPSSDAALQIGLVDWVSEFVPRAARGDAQAHYLEVVVDDVHAAIAAVERFAVEIIEHPIEHGPNARAVLRDLDGHVITVATPTNRFLEPPRRHVG</sequence>
<evidence type="ECO:0000313" key="2">
    <source>
        <dbReference type="EMBL" id="MFD2648935.1"/>
    </source>
</evidence>
<protein>
    <submittedName>
        <fullName evidence="2">VOC family protein</fullName>
    </submittedName>
</protein>
<reference evidence="3" key="1">
    <citation type="journal article" date="2019" name="Int. J. Syst. Evol. Microbiol.">
        <title>The Global Catalogue of Microorganisms (GCM) 10K type strain sequencing project: providing services to taxonomists for standard genome sequencing and annotation.</title>
        <authorList>
            <consortium name="The Broad Institute Genomics Platform"/>
            <consortium name="The Broad Institute Genome Sequencing Center for Infectious Disease"/>
            <person name="Wu L."/>
            <person name="Ma J."/>
        </authorList>
    </citation>
    <scope>NUCLEOTIDE SEQUENCE [LARGE SCALE GENOMIC DNA]</scope>
    <source>
        <strain evidence="3">CCM 7427</strain>
    </source>
</reference>
<gene>
    <name evidence="2" type="ORF">ACFSX5_14190</name>
</gene>
<dbReference type="EMBL" id="JBHUNP010000001">
    <property type="protein sequence ID" value="MFD2648935.1"/>
    <property type="molecule type" value="Genomic_DNA"/>
</dbReference>
<dbReference type="PROSITE" id="PS51819">
    <property type="entry name" value="VOC"/>
    <property type="match status" value="1"/>
</dbReference>
<evidence type="ECO:0000259" key="1">
    <source>
        <dbReference type="PROSITE" id="PS51819"/>
    </source>
</evidence>
<dbReference type="RefSeq" id="WP_386834303.1">
    <property type="nucleotide sequence ID" value="NZ_JBHUNP010000001.1"/>
</dbReference>
<proteinExistence type="predicted"/>
<dbReference type="InterPro" id="IPR037523">
    <property type="entry name" value="VOC_core"/>
</dbReference>
<feature type="domain" description="VOC" evidence="1">
    <location>
        <begin position="3"/>
        <end position="123"/>
    </location>
</feature>
<keyword evidence="3" id="KW-1185">Reference proteome</keyword>
<dbReference type="InterPro" id="IPR004360">
    <property type="entry name" value="Glyas_Fos-R_dOase_dom"/>
</dbReference>